<dbReference type="PANTHER" id="PTHR21011">
    <property type="entry name" value="MITOCHONDRIAL 28S RIBOSOMAL PROTEIN S6"/>
    <property type="match status" value="1"/>
</dbReference>
<evidence type="ECO:0000256" key="2">
    <source>
        <dbReference type="ARBA" id="ARBA00035294"/>
    </source>
</evidence>
<dbReference type="InterPro" id="IPR020814">
    <property type="entry name" value="Ribosomal_S6_plastid/chlpt"/>
</dbReference>
<dbReference type="Proteomes" id="UP000001916">
    <property type="component" value="Chromosome"/>
</dbReference>
<dbReference type="HAMAP" id="MF_00360">
    <property type="entry name" value="Ribosomal_bS6"/>
    <property type="match status" value="1"/>
</dbReference>
<dbReference type="Pfam" id="PF01250">
    <property type="entry name" value="Ribosomal_S6"/>
    <property type="match status" value="1"/>
</dbReference>
<dbReference type="PANTHER" id="PTHR21011:SF1">
    <property type="entry name" value="SMALL RIBOSOMAL SUBUNIT PROTEIN BS6M"/>
    <property type="match status" value="1"/>
</dbReference>
<evidence type="ECO:0000313" key="5">
    <source>
        <dbReference type="Proteomes" id="UP000001916"/>
    </source>
</evidence>
<gene>
    <name evidence="3" type="primary">rpsF</name>
    <name evidence="4" type="ordered locus">Mesil_0827</name>
</gene>
<keyword evidence="3" id="KW-0699">rRNA-binding</keyword>
<proteinExistence type="inferred from homology"/>
<dbReference type="InterPro" id="IPR014717">
    <property type="entry name" value="Transl_elong_EF1B/ribsomal_bS6"/>
</dbReference>
<comment type="function">
    <text evidence="3">Binds together with bS18 to 16S ribosomal RNA.</text>
</comment>
<dbReference type="STRING" id="526227.Mesil_0827"/>
<dbReference type="HOGENOM" id="CLU_113441_5_3_0"/>
<dbReference type="GO" id="GO:0070181">
    <property type="term" value="F:small ribosomal subunit rRNA binding"/>
    <property type="evidence" value="ECO:0007669"/>
    <property type="project" value="TreeGrafter"/>
</dbReference>
<dbReference type="GO" id="GO:1990904">
    <property type="term" value="C:ribonucleoprotein complex"/>
    <property type="evidence" value="ECO:0007669"/>
    <property type="project" value="UniProtKB-KW"/>
</dbReference>
<dbReference type="RefSeq" id="WP_013157327.1">
    <property type="nucleotide sequence ID" value="NC_014212.1"/>
</dbReference>
<dbReference type="CDD" id="cd00473">
    <property type="entry name" value="bS6"/>
    <property type="match status" value="1"/>
</dbReference>
<dbReference type="NCBIfam" id="TIGR00166">
    <property type="entry name" value="S6"/>
    <property type="match status" value="1"/>
</dbReference>
<evidence type="ECO:0000256" key="3">
    <source>
        <dbReference type="HAMAP-Rule" id="MF_00360"/>
    </source>
</evidence>
<dbReference type="KEGG" id="msv:Mesil_0827"/>
<sequence length="108" mass="12730">MPQYDLNVILSPNLDPAQIALEKDQIQAALERYKASVKHLDEWGSRRLAYPIEKDREGYFLMYTVEMEKEAANPLEKELLLRDNVRRVMIVRERQEAKVSKRSQAQRV</sequence>
<name>D7BBU4_ALLS1</name>
<keyword evidence="3 4" id="KW-0689">Ribosomal protein</keyword>
<dbReference type="EMBL" id="CP002042">
    <property type="protein sequence ID" value="ADH62740.1"/>
    <property type="molecule type" value="Genomic_DNA"/>
</dbReference>
<keyword evidence="3" id="KW-0694">RNA-binding</keyword>
<dbReference type="GO" id="GO:0005840">
    <property type="term" value="C:ribosome"/>
    <property type="evidence" value="ECO:0007669"/>
    <property type="project" value="UniProtKB-KW"/>
</dbReference>
<accession>D7BBU4</accession>
<dbReference type="GO" id="GO:0005737">
    <property type="term" value="C:cytoplasm"/>
    <property type="evidence" value="ECO:0007669"/>
    <property type="project" value="UniProtKB-ARBA"/>
</dbReference>
<dbReference type="eggNOG" id="COG0360">
    <property type="taxonomic scope" value="Bacteria"/>
</dbReference>
<dbReference type="OrthoDB" id="9812702at2"/>
<reference evidence="4 5" key="1">
    <citation type="journal article" date="2010" name="Stand. Genomic Sci.">
        <title>Complete genome sequence of Meiothermus silvanus type strain (VI-R2).</title>
        <authorList>
            <person name="Sikorski J."/>
            <person name="Tindall B.J."/>
            <person name="Lowry S."/>
            <person name="Lucas S."/>
            <person name="Nolan M."/>
            <person name="Copeland A."/>
            <person name="Glavina Del Rio T."/>
            <person name="Tice H."/>
            <person name="Cheng J.F."/>
            <person name="Han C."/>
            <person name="Pitluck S."/>
            <person name="Liolios K."/>
            <person name="Ivanova N."/>
            <person name="Mavromatis K."/>
            <person name="Mikhailova N."/>
            <person name="Pati A."/>
            <person name="Goodwin L."/>
            <person name="Chen A."/>
            <person name="Palaniappan K."/>
            <person name="Land M."/>
            <person name="Hauser L."/>
            <person name="Chang Y.J."/>
            <person name="Jeffries C.D."/>
            <person name="Rohde M."/>
            <person name="Goker M."/>
            <person name="Woyke T."/>
            <person name="Bristow J."/>
            <person name="Eisen J.A."/>
            <person name="Markowitz V."/>
            <person name="Hugenholtz P."/>
            <person name="Kyrpides N.C."/>
            <person name="Klenk H.P."/>
            <person name="Lapidus A."/>
        </authorList>
    </citation>
    <scope>NUCLEOTIDE SEQUENCE [LARGE SCALE GENOMIC DNA]</scope>
    <source>
        <strain evidence="5">ATCC 700542 / DSM 9946 / VI-R2</strain>
    </source>
</reference>
<organism evidence="4 5">
    <name type="scientific">Allomeiothermus silvanus (strain ATCC 700542 / DSM 9946 / NBRC 106475 / NCIMB 13440 / VI-R2)</name>
    <name type="common">Thermus silvanus</name>
    <dbReference type="NCBI Taxonomy" id="526227"/>
    <lineage>
        <taxon>Bacteria</taxon>
        <taxon>Thermotogati</taxon>
        <taxon>Deinococcota</taxon>
        <taxon>Deinococci</taxon>
        <taxon>Thermales</taxon>
        <taxon>Thermaceae</taxon>
        <taxon>Allomeiothermus</taxon>
    </lineage>
</organism>
<dbReference type="GO" id="GO:0003735">
    <property type="term" value="F:structural constituent of ribosome"/>
    <property type="evidence" value="ECO:0007669"/>
    <property type="project" value="InterPro"/>
</dbReference>
<dbReference type="GO" id="GO:0006412">
    <property type="term" value="P:translation"/>
    <property type="evidence" value="ECO:0007669"/>
    <property type="project" value="UniProtKB-UniRule"/>
</dbReference>
<protein>
    <recommendedName>
        <fullName evidence="2 3">Small ribosomal subunit protein bS6</fullName>
    </recommendedName>
</protein>
<keyword evidence="5" id="KW-1185">Reference proteome</keyword>
<dbReference type="Gene3D" id="3.30.70.60">
    <property type="match status" value="1"/>
</dbReference>
<comment type="similarity">
    <text evidence="1 3">Belongs to the bacterial ribosomal protein bS6 family.</text>
</comment>
<dbReference type="AlphaFoldDB" id="D7BBU4"/>
<dbReference type="InterPro" id="IPR035980">
    <property type="entry name" value="Ribosomal_bS6_sf"/>
</dbReference>
<dbReference type="InterPro" id="IPR000529">
    <property type="entry name" value="Ribosomal_bS6"/>
</dbReference>
<evidence type="ECO:0000256" key="1">
    <source>
        <dbReference type="ARBA" id="ARBA00009512"/>
    </source>
</evidence>
<evidence type="ECO:0000313" key="4">
    <source>
        <dbReference type="EMBL" id="ADH62740.1"/>
    </source>
</evidence>
<dbReference type="SUPFAM" id="SSF54995">
    <property type="entry name" value="Ribosomal protein S6"/>
    <property type="match status" value="1"/>
</dbReference>
<keyword evidence="3" id="KW-0687">Ribonucleoprotein</keyword>